<accession>A0ABY7EF79</accession>
<dbReference type="PANTHER" id="PTHR11232:SF74">
    <property type="entry name" value="PTB DOMAIN-CONTAINING ADAPTER PROTEIN CED-6-LIKE PROTEIN"/>
    <property type="match status" value="1"/>
</dbReference>
<dbReference type="PROSITE" id="PS01179">
    <property type="entry name" value="PID"/>
    <property type="match status" value="1"/>
</dbReference>
<evidence type="ECO:0000259" key="2">
    <source>
        <dbReference type="PROSITE" id="PS01179"/>
    </source>
</evidence>
<proteinExistence type="predicted"/>
<feature type="domain" description="PID" evidence="2">
    <location>
        <begin position="17"/>
        <end position="96"/>
    </location>
</feature>
<evidence type="ECO:0000313" key="4">
    <source>
        <dbReference type="Proteomes" id="UP001164746"/>
    </source>
</evidence>
<gene>
    <name evidence="3" type="ORF">MAR_017692</name>
</gene>
<reference evidence="3" key="1">
    <citation type="submission" date="2022-11" db="EMBL/GenBank/DDBJ databases">
        <title>Centuries of genome instability and evolution in soft-shell clam transmissible cancer (bioRxiv).</title>
        <authorList>
            <person name="Hart S.F.M."/>
            <person name="Yonemitsu M.A."/>
            <person name="Giersch R.M."/>
            <person name="Beal B.F."/>
            <person name="Arriagada G."/>
            <person name="Davis B.W."/>
            <person name="Ostrander E.A."/>
            <person name="Goff S.P."/>
            <person name="Metzger M.J."/>
        </authorList>
    </citation>
    <scope>NUCLEOTIDE SEQUENCE</scope>
    <source>
        <strain evidence="3">MELC-2E11</strain>
        <tissue evidence="3">Siphon/mantle</tissue>
    </source>
</reference>
<protein>
    <submittedName>
        <fullName evidence="3">ARH-like protein</fullName>
    </submittedName>
</protein>
<evidence type="ECO:0000256" key="1">
    <source>
        <dbReference type="SAM" id="MobiDB-lite"/>
    </source>
</evidence>
<dbReference type="PANTHER" id="PTHR11232">
    <property type="entry name" value="PHOSPHOTYROSINE INTERACTION DOMAIN-CONTAINING FAMILY MEMBER"/>
    <property type="match status" value="1"/>
</dbReference>
<organism evidence="3 4">
    <name type="scientific">Mya arenaria</name>
    <name type="common">Soft-shell clam</name>
    <dbReference type="NCBI Taxonomy" id="6604"/>
    <lineage>
        <taxon>Eukaryota</taxon>
        <taxon>Metazoa</taxon>
        <taxon>Spiralia</taxon>
        <taxon>Lophotrochozoa</taxon>
        <taxon>Mollusca</taxon>
        <taxon>Bivalvia</taxon>
        <taxon>Autobranchia</taxon>
        <taxon>Heteroconchia</taxon>
        <taxon>Euheterodonta</taxon>
        <taxon>Imparidentia</taxon>
        <taxon>Neoheterodontei</taxon>
        <taxon>Myida</taxon>
        <taxon>Myoidea</taxon>
        <taxon>Myidae</taxon>
        <taxon>Mya</taxon>
    </lineage>
</organism>
<dbReference type="InterPro" id="IPR011993">
    <property type="entry name" value="PH-like_dom_sf"/>
</dbReference>
<name>A0ABY7EF79_MYAAR</name>
<dbReference type="Proteomes" id="UP001164746">
    <property type="component" value="Chromosome 6"/>
</dbReference>
<dbReference type="SUPFAM" id="SSF50729">
    <property type="entry name" value="PH domain-like"/>
    <property type="match status" value="1"/>
</dbReference>
<feature type="region of interest" description="Disordered" evidence="1">
    <location>
        <begin position="106"/>
        <end position="164"/>
    </location>
</feature>
<dbReference type="EMBL" id="CP111017">
    <property type="protein sequence ID" value="WAR07734.1"/>
    <property type="molecule type" value="Genomic_DNA"/>
</dbReference>
<dbReference type="Gene3D" id="2.30.29.30">
    <property type="entry name" value="Pleckstrin-homology domain (PH domain)/Phosphotyrosine-binding domain (PTB)"/>
    <property type="match status" value="1"/>
</dbReference>
<sequence length="240" mass="26638">MGELGEGWEENREAVTDGVGFYLKYLGSTLLDELPLGESYGEGVSTRAVQRIVDMAKSQNRKLIKVSLKVTPAGIKVVSMEDKDTLIDAQAVTLSVSQAFNLAKDKWEKQKNQNNTQNNKTSKEEQNSRLQAASQFTFAPALPPHTHPRLPKPESAQTFDESETSFKPVSFNLEETDGENLDDCFSLLAEDRSRKTSFPSLATNLSQSDLNDSLQEYMDGGTKCLEAFSRTKSCEDLINI</sequence>
<feature type="compositionally biased region" description="Polar residues" evidence="1">
    <location>
        <begin position="128"/>
        <end position="137"/>
    </location>
</feature>
<dbReference type="InterPro" id="IPR006020">
    <property type="entry name" value="PTB/PI_dom"/>
</dbReference>
<dbReference type="InterPro" id="IPR051133">
    <property type="entry name" value="Adapter_Engulfment-Domain"/>
</dbReference>
<keyword evidence="4" id="KW-1185">Reference proteome</keyword>
<evidence type="ECO:0000313" key="3">
    <source>
        <dbReference type="EMBL" id="WAR07734.1"/>
    </source>
</evidence>